<comment type="subcellular location">
    <subcellularLocation>
        <location evidence="1 9">Cytoplasm</location>
    </subcellularLocation>
</comment>
<keyword evidence="9" id="KW-0234">DNA repair</keyword>
<dbReference type="OrthoDB" id="9803889at2"/>
<evidence type="ECO:0000256" key="4">
    <source>
        <dbReference type="ARBA" id="ARBA00022490"/>
    </source>
</evidence>
<dbReference type="Gene3D" id="3.40.50.300">
    <property type="entry name" value="P-loop containing nucleotide triphosphate hydrolases"/>
    <property type="match status" value="1"/>
</dbReference>
<evidence type="ECO:0000256" key="3">
    <source>
        <dbReference type="ARBA" id="ARBA00020170"/>
    </source>
</evidence>
<keyword evidence="9" id="KW-0742">SOS response</keyword>
<gene>
    <name evidence="9" type="primary">recF</name>
    <name evidence="11" type="ORF">PROH_14045</name>
</gene>
<dbReference type="PROSITE" id="PS00617">
    <property type="entry name" value="RECF_1"/>
    <property type="match status" value="1"/>
</dbReference>
<dbReference type="InterPro" id="IPR027417">
    <property type="entry name" value="P-loop_NTPase"/>
</dbReference>
<feature type="domain" description="RecF/RecN/SMC N-terminal" evidence="10">
    <location>
        <begin position="2"/>
        <end position="402"/>
    </location>
</feature>
<feature type="binding site" evidence="9">
    <location>
        <begin position="30"/>
        <end position="37"/>
    </location>
    <ligand>
        <name>ATP</name>
        <dbReference type="ChEBI" id="CHEBI:30616"/>
    </ligand>
</feature>
<evidence type="ECO:0000256" key="9">
    <source>
        <dbReference type="HAMAP-Rule" id="MF_00365"/>
    </source>
</evidence>
<evidence type="ECO:0000256" key="1">
    <source>
        <dbReference type="ARBA" id="ARBA00004496"/>
    </source>
</evidence>
<keyword evidence="8 9" id="KW-0238">DNA-binding</keyword>
<keyword evidence="7 9" id="KW-0067">ATP-binding</keyword>
<dbReference type="GO" id="GO:0005524">
    <property type="term" value="F:ATP binding"/>
    <property type="evidence" value="ECO:0007669"/>
    <property type="project" value="UniProtKB-UniRule"/>
</dbReference>
<dbReference type="Gene3D" id="1.20.1050.90">
    <property type="entry name" value="RecF/RecN/SMC, N-terminal domain"/>
    <property type="match status" value="1"/>
</dbReference>
<dbReference type="Pfam" id="PF02463">
    <property type="entry name" value="SMC_N"/>
    <property type="match status" value="1"/>
</dbReference>
<dbReference type="EMBL" id="AJTX02000006">
    <property type="protein sequence ID" value="KKI99351.1"/>
    <property type="molecule type" value="Genomic_DNA"/>
</dbReference>
<sequence length="423" mass="47318">MFLQHLHLRHFRNYTDQTVTFTAPKTLVVGDNAQGKSNLLEAVELLASLRSHRVSRDRDLVQDSHDSGDITAFLQRDLGFYKVGLTLRVSGRRTALLNTETLRRQLDLLGTLNAVQFSSLDLDLVRGGPGQRRDWIDGLLMQLEPVAAHLLQQYGRVLRQRNALLRQDLPGVNRGNRLGKGGQGLAQGSAMDHSLFPDDQALAQEAWGAEASPGWDDGSADPLSPTSELALWDAQLASLGTQVMRRRQRALHRLAPLAQQWHQRISGCRELLRIQYLPNVSGDQPDLLDNPDYLQALFLDRMGDRSAAERSQGNSLVGPHRDEVELWINETPARHYGSQGQQRTVVLAIKLAELELLETVIGEPPVLLLDDVLAELDLKRQNQLLEAIDDRFQTLITTTHLGAFDAHWRRDSQILTVEGGQVI</sequence>
<comment type="caution">
    <text evidence="11">The sequence shown here is derived from an EMBL/GenBank/DDBJ whole genome shotgun (WGS) entry which is preliminary data.</text>
</comment>
<evidence type="ECO:0000256" key="7">
    <source>
        <dbReference type="ARBA" id="ARBA00022840"/>
    </source>
</evidence>
<dbReference type="GO" id="GO:0006302">
    <property type="term" value="P:double-strand break repair"/>
    <property type="evidence" value="ECO:0007669"/>
    <property type="project" value="TreeGrafter"/>
</dbReference>
<evidence type="ECO:0000313" key="12">
    <source>
        <dbReference type="Proteomes" id="UP000034681"/>
    </source>
</evidence>
<keyword evidence="12" id="KW-1185">Reference proteome</keyword>
<dbReference type="eggNOG" id="COG1195">
    <property type="taxonomic scope" value="Bacteria"/>
</dbReference>
<dbReference type="GO" id="GO:0009432">
    <property type="term" value="P:SOS response"/>
    <property type="evidence" value="ECO:0007669"/>
    <property type="project" value="UniProtKB-UniRule"/>
</dbReference>
<keyword evidence="6 9" id="KW-0547">Nucleotide-binding</keyword>
<dbReference type="InterPro" id="IPR001238">
    <property type="entry name" value="DNA-binding_RecF"/>
</dbReference>
<comment type="similarity">
    <text evidence="2 9">Belongs to the RecF family.</text>
</comment>
<evidence type="ECO:0000256" key="5">
    <source>
        <dbReference type="ARBA" id="ARBA00022705"/>
    </source>
</evidence>
<protein>
    <recommendedName>
        <fullName evidence="3 9">DNA replication and repair protein RecF</fullName>
    </recommendedName>
</protein>
<evidence type="ECO:0000259" key="10">
    <source>
        <dbReference type="Pfam" id="PF02463"/>
    </source>
</evidence>
<proteinExistence type="inferred from homology"/>
<dbReference type="HAMAP" id="MF_00365">
    <property type="entry name" value="RecF"/>
    <property type="match status" value="1"/>
</dbReference>
<dbReference type="InterPro" id="IPR003395">
    <property type="entry name" value="RecF/RecN/SMC_N"/>
</dbReference>
<accession>A0A0M2PYA5</accession>
<keyword evidence="5 9" id="KW-0235">DNA replication</keyword>
<dbReference type="GO" id="GO:0006260">
    <property type="term" value="P:DNA replication"/>
    <property type="evidence" value="ECO:0007669"/>
    <property type="project" value="UniProtKB-UniRule"/>
</dbReference>
<comment type="function">
    <text evidence="9">The RecF protein is involved in DNA metabolism; it is required for DNA replication and normal SOS inducibility. RecF binds preferentially to single-stranded, linear DNA. It also seems to bind ATP.</text>
</comment>
<evidence type="ECO:0000256" key="2">
    <source>
        <dbReference type="ARBA" id="ARBA00008016"/>
    </source>
</evidence>
<dbReference type="STRING" id="317619.GCA_000332315_01946"/>
<evidence type="ECO:0000256" key="8">
    <source>
        <dbReference type="ARBA" id="ARBA00023125"/>
    </source>
</evidence>
<dbReference type="GO" id="GO:0005737">
    <property type="term" value="C:cytoplasm"/>
    <property type="evidence" value="ECO:0007669"/>
    <property type="project" value="UniProtKB-SubCell"/>
</dbReference>
<dbReference type="SUPFAM" id="SSF52540">
    <property type="entry name" value="P-loop containing nucleoside triphosphate hydrolases"/>
    <property type="match status" value="1"/>
</dbReference>
<dbReference type="RefSeq" id="WP_026099487.1">
    <property type="nucleotide sequence ID" value="NZ_KB235937.1"/>
</dbReference>
<keyword evidence="4 9" id="KW-0963">Cytoplasm</keyword>
<organism evidence="11 12">
    <name type="scientific">Prochlorothrix hollandica PCC 9006 = CALU 1027</name>
    <dbReference type="NCBI Taxonomy" id="317619"/>
    <lineage>
        <taxon>Bacteria</taxon>
        <taxon>Bacillati</taxon>
        <taxon>Cyanobacteriota</taxon>
        <taxon>Cyanophyceae</taxon>
        <taxon>Prochlorotrichales</taxon>
        <taxon>Prochlorotrichaceae</taxon>
        <taxon>Prochlorothrix</taxon>
    </lineage>
</organism>
<dbReference type="CDD" id="cd03242">
    <property type="entry name" value="ABC_RecF"/>
    <property type="match status" value="1"/>
</dbReference>
<dbReference type="InterPro" id="IPR042174">
    <property type="entry name" value="RecF_2"/>
</dbReference>
<dbReference type="AlphaFoldDB" id="A0A0M2PYA5"/>
<evidence type="ECO:0000313" key="11">
    <source>
        <dbReference type="EMBL" id="KKI99351.1"/>
    </source>
</evidence>
<dbReference type="PANTHER" id="PTHR32182">
    <property type="entry name" value="DNA REPLICATION AND REPAIR PROTEIN RECF"/>
    <property type="match status" value="1"/>
</dbReference>
<name>A0A0M2PYA5_PROHO</name>
<evidence type="ECO:0000256" key="6">
    <source>
        <dbReference type="ARBA" id="ARBA00022741"/>
    </source>
</evidence>
<dbReference type="PROSITE" id="PS00618">
    <property type="entry name" value="RECF_2"/>
    <property type="match status" value="1"/>
</dbReference>
<dbReference type="PANTHER" id="PTHR32182:SF0">
    <property type="entry name" value="DNA REPLICATION AND REPAIR PROTEIN RECF"/>
    <property type="match status" value="1"/>
</dbReference>
<dbReference type="Proteomes" id="UP000034681">
    <property type="component" value="Unassembled WGS sequence"/>
</dbReference>
<dbReference type="GO" id="GO:0000731">
    <property type="term" value="P:DNA synthesis involved in DNA repair"/>
    <property type="evidence" value="ECO:0007669"/>
    <property type="project" value="TreeGrafter"/>
</dbReference>
<dbReference type="GO" id="GO:0003697">
    <property type="term" value="F:single-stranded DNA binding"/>
    <property type="evidence" value="ECO:0007669"/>
    <property type="project" value="UniProtKB-UniRule"/>
</dbReference>
<reference evidence="11" key="1">
    <citation type="submission" date="2012-04" db="EMBL/GenBank/DDBJ databases">
        <authorList>
            <person name="Borisov I.G."/>
            <person name="Ivanikova N.V."/>
            <person name="Pinevich A.V."/>
        </authorList>
    </citation>
    <scope>NUCLEOTIDE SEQUENCE</scope>
    <source>
        <strain evidence="11">CALU 1027</strain>
    </source>
</reference>
<keyword evidence="9" id="KW-0227">DNA damage</keyword>
<dbReference type="InterPro" id="IPR018078">
    <property type="entry name" value="DNA-binding_RecF_CS"/>
</dbReference>